<proteinExistence type="predicted"/>
<dbReference type="Proteomes" id="UP000015105">
    <property type="component" value="Chromosome 5D"/>
</dbReference>
<keyword evidence="1" id="KW-1133">Transmembrane helix</keyword>
<dbReference type="AlphaFoldDB" id="A0A453MC18"/>
<protein>
    <submittedName>
        <fullName evidence="2">Uncharacterized protein</fullName>
    </submittedName>
</protein>
<reference evidence="2" key="4">
    <citation type="submission" date="2019-03" db="UniProtKB">
        <authorList>
            <consortium name="EnsemblPlants"/>
        </authorList>
    </citation>
    <scope>IDENTIFICATION</scope>
</reference>
<evidence type="ECO:0000313" key="2">
    <source>
        <dbReference type="EnsemblPlants" id="AET5Gv21129200.12"/>
    </source>
</evidence>
<reference evidence="3" key="2">
    <citation type="journal article" date="2017" name="Nat. Plants">
        <title>The Aegilops tauschii genome reveals multiple impacts of transposons.</title>
        <authorList>
            <person name="Zhao G."/>
            <person name="Zou C."/>
            <person name="Li K."/>
            <person name="Wang K."/>
            <person name="Li T."/>
            <person name="Gao L."/>
            <person name="Zhang X."/>
            <person name="Wang H."/>
            <person name="Yang Z."/>
            <person name="Liu X."/>
            <person name="Jiang W."/>
            <person name="Mao L."/>
            <person name="Kong X."/>
            <person name="Jiao Y."/>
            <person name="Jia J."/>
        </authorList>
    </citation>
    <scope>NUCLEOTIDE SEQUENCE [LARGE SCALE GENOMIC DNA]</scope>
    <source>
        <strain evidence="3">cv. AL8/78</strain>
    </source>
</reference>
<dbReference type="EnsemblPlants" id="AET5Gv21129200.12">
    <property type="protein sequence ID" value="AET5Gv21129200.12"/>
    <property type="gene ID" value="AET5Gv21129200"/>
</dbReference>
<keyword evidence="1" id="KW-0812">Transmembrane</keyword>
<dbReference type="Gramene" id="AET5Gv21129200.12">
    <property type="protein sequence ID" value="AET5Gv21129200.12"/>
    <property type="gene ID" value="AET5Gv21129200"/>
</dbReference>
<evidence type="ECO:0000256" key="1">
    <source>
        <dbReference type="SAM" id="Phobius"/>
    </source>
</evidence>
<feature type="transmembrane region" description="Helical" evidence="1">
    <location>
        <begin position="30"/>
        <end position="58"/>
    </location>
</feature>
<reference evidence="3" key="1">
    <citation type="journal article" date="2014" name="Science">
        <title>Ancient hybridizations among the ancestral genomes of bread wheat.</title>
        <authorList>
            <consortium name="International Wheat Genome Sequencing Consortium,"/>
            <person name="Marcussen T."/>
            <person name="Sandve S.R."/>
            <person name="Heier L."/>
            <person name="Spannagl M."/>
            <person name="Pfeifer M."/>
            <person name="Jakobsen K.S."/>
            <person name="Wulff B.B."/>
            <person name="Steuernagel B."/>
            <person name="Mayer K.F."/>
            <person name="Olsen O.A."/>
        </authorList>
    </citation>
    <scope>NUCLEOTIDE SEQUENCE [LARGE SCALE GENOMIC DNA]</scope>
    <source>
        <strain evidence="3">cv. AL8/78</strain>
    </source>
</reference>
<organism evidence="2 3">
    <name type="scientific">Aegilops tauschii subsp. strangulata</name>
    <name type="common">Goatgrass</name>
    <dbReference type="NCBI Taxonomy" id="200361"/>
    <lineage>
        <taxon>Eukaryota</taxon>
        <taxon>Viridiplantae</taxon>
        <taxon>Streptophyta</taxon>
        <taxon>Embryophyta</taxon>
        <taxon>Tracheophyta</taxon>
        <taxon>Spermatophyta</taxon>
        <taxon>Magnoliopsida</taxon>
        <taxon>Liliopsida</taxon>
        <taxon>Poales</taxon>
        <taxon>Poaceae</taxon>
        <taxon>BOP clade</taxon>
        <taxon>Pooideae</taxon>
        <taxon>Triticodae</taxon>
        <taxon>Triticeae</taxon>
        <taxon>Triticinae</taxon>
        <taxon>Aegilops</taxon>
    </lineage>
</organism>
<sequence length="65" mass="7052">MPQCSHYGTEASDWFNPLELLAEGSSNGPALVVCIDCHVSVICYCYSICLICSGVLLLRWGGVRT</sequence>
<reference evidence="2" key="3">
    <citation type="journal article" date="2017" name="Nature">
        <title>Genome sequence of the progenitor of the wheat D genome Aegilops tauschii.</title>
        <authorList>
            <person name="Luo M.C."/>
            <person name="Gu Y.Q."/>
            <person name="Puiu D."/>
            <person name="Wang H."/>
            <person name="Twardziok S.O."/>
            <person name="Deal K.R."/>
            <person name="Huo N."/>
            <person name="Zhu T."/>
            <person name="Wang L."/>
            <person name="Wang Y."/>
            <person name="McGuire P.E."/>
            <person name="Liu S."/>
            <person name="Long H."/>
            <person name="Ramasamy R.K."/>
            <person name="Rodriguez J.C."/>
            <person name="Van S.L."/>
            <person name="Yuan L."/>
            <person name="Wang Z."/>
            <person name="Xia Z."/>
            <person name="Xiao L."/>
            <person name="Anderson O.D."/>
            <person name="Ouyang S."/>
            <person name="Liang Y."/>
            <person name="Zimin A.V."/>
            <person name="Pertea G."/>
            <person name="Qi P."/>
            <person name="Bennetzen J.L."/>
            <person name="Dai X."/>
            <person name="Dawson M.W."/>
            <person name="Muller H.G."/>
            <person name="Kugler K."/>
            <person name="Rivarola-Duarte L."/>
            <person name="Spannagl M."/>
            <person name="Mayer K.F.X."/>
            <person name="Lu F.H."/>
            <person name="Bevan M.W."/>
            <person name="Leroy P."/>
            <person name="Li P."/>
            <person name="You F.M."/>
            <person name="Sun Q."/>
            <person name="Liu Z."/>
            <person name="Lyons E."/>
            <person name="Wicker T."/>
            <person name="Salzberg S.L."/>
            <person name="Devos K.M."/>
            <person name="Dvorak J."/>
        </authorList>
    </citation>
    <scope>NUCLEOTIDE SEQUENCE [LARGE SCALE GENOMIC DNA]</scope>
    <source>
        <strain evidence="2">cv. AL8/78</strain>
    </source>
</reference>
<name>A0A453MC18_AEGTS</name>
<accession>A0A453MC18</accession>
<keyword evidence="3" id="KW-1185">Reference proteome</keyword>
<evidence type="ECO:0000313" key="3">
    <source>
        <dbReference type="Proteomes" id="UP000015105"/>
    </source>
</evidence>
<reference evidence="2" key="5">
    <citation type="journal article" date="2021" name="G3 (Bethesda)">
        <title>Aegilops tauschii genome assembly Aet v5.0 features greater sequence contiguity and improved annotation.</title>
        <authorList>
            <person name="Wang L."/>
            <person name="Zhu T."/>
            <person name="Rodriguez J.C."/>
            <person name="Deal K.R."/>
            <person name="Dubcovsky J."/>
            <person name="McGuire P.E."/>
            <person name="Lux T."/>
            <person name="Spannagl M."/>
            <person name="Mayer K.F.X."/>
            <person name="Baldrich P."/>
            <person name="Meyers B.C."/>
            <person name="Huo N."/>
            <person name="Gu Y.Q."/>
            <person name="Zhou H."/>
            <person name="Devos K.M."/>
            <person name="Bennetzen J.L."/>
            <person name="Unver T."/>
            <person name="Budak H."/>
            <person name="Gulick P.J."/>
            <person name="Galiba G."/>
            <person name="Kalapos B."/>
            <person name="Nelson D.R."/>
            <person name="Li P."/>
            <person name="You F.M."/>
            <person name="Luo M.C."/>
            <person name="Dvorak J."/>
        </authorList>
    </citation>
    <scope>NUCLEOTIDE SEQUENCE [LARGE SCALE GENOMIC DNA]</scope>
    <source>
        <strain evidence="2">cv. AL8/78</strain>
    </source>
</reference>
<keyword evidence="1" id="KW-0472">Membrane</keyword>